<protein>
    <submittedName>
        <fullName evidence="2">Uncharacterized protein</fullName>
    </submittedName>
</protein>
<gene>
    <name evidence="2" type="ORF">TRAPUB_8597</name>
</gene>
<feature type="region of interest" description="Disordered" evidence="1">
    <location>
        <begin position="1"/>
        <end position="57"/>
    </location>
</feature>
<dbReference type="Proteomes" id="UP000184267">
    <property type="component" value="Unassembled WGS sequence"/>
</dbReference>
<dbReference type="AlphaFoldDB" id="A0A1M2W4R0"/>
<name>A0A1M2W4R0_TRAPU</name>
<accession>A0A1M2W4R0</accession>
<comment type="caution">
    <text evidence="2">The sequence shown here is derived from an EMBL/GenBank/DDBJ whole genome shotgun (WGS) entry which is preliminary data.</text>
</comment>
<feature type="compositionally biased region" description="Basic and acidic residues" evidence="1">
    <location>
        <begin position="21"/>
        <end position="48"/>
    </location>
</feature>
<proteinExistence type="predicted"/>
<sequence length="57" mass="6761">MEPYNARWERDGLMEDFGESDGERWQGGRENERLSREGRDTEKRRLSDMRQAAKGSQ</sequence>
<evidence type="ECO:0000256" key="1">
    <source>
        <dbReference type="SAM" id="MobiDB-lite"/>
    </source>
</evidence>
<keyword evidence="3" id="KW-1185">Reference proteome</keyword>
<evidence type="ECO:0000313" key="3">
    <source>
        <dbReference type="Proteomes" id="UP000184267"/>
    </source>
</evidence>
<dbReference type="EMBL" id="MNAD01000233">
    <property type="protein sequence ID" value="OJT14854.1"/>
    <property type="molecule type" value="Genomic_DNA"/>
</dbReference>
<evidence type="ECO:0000313" key="2">
    <source>
        <dbReference type="EMBL" id="OJT14854.1"/>
    </source>
</evidence>
<organism evidence="2 3">
    <name type="scientific">Trametes pubescens</name>
    <name type="common">White-rot fungus</name>
    <dbReference type="NCBI Taxonomy" id="154538"/>
    <lineage>
        <taxon>Eukaryota</taxon>
        <taxon>Fungi</taxon>
        <taxon>Dikarya</taxon>
        <taxon>Basidiomycota</taxon>
        <taxon>Agaricomycotina</taxon>
        <taxon>Agaricomycetes</taxon>
        <taxon>Polyporales</taxon>
        <taxon>Polyporaceae</taxon>
        <taxon>Trametes</taxon>
    </lineage>
</organism>
<reference evidence="2 3" key="1">
    <citation type="submission" date="2016-10" db="EMBL/GenBank/DDBJ databases">
        <title>Genome sequence of the basidiomycete white-rot fungus Trametes pubescens.</title>
        <authorList>
            <person name="Makela M.R."/>
            <person name="Granchi Z."/>
            <person name="Peng M."/>
            <person name="De Vries R.P."/>
            <person name="Grigoriev I."/>
            <person name="Riley R."/>
            <person name="Hilden K."/>
        </authorList>
    </citation>
    <scope>NUCLEOTIDE SEQUENCE [LARGE SCALE GENOMIC DNA]</scope>
    <source>
        <strain evidence="2 3">FBCC735</strain>
    </source>
</reference>